<dbReference type="AlphaFoldDB" id="A0AAE1NDW0"/>
<evidence type="ECO:0000256" key="4">
    <source>
        <dbReference type="ARBA" id="ARBA00022690"/>
    </source>
</evidence>
<evidence type="ECO:0000256" key="2">
    <source>
        <dbReference type="ARBA" id="ARBA00009403"/>
    </source>
</evidence>
<dbReference type="PANTHER" id="PTHR11414:SF21">
    <property type="entry name" value="CYSTATIN 14A, TANDEM DUPLICATE 1-RELATED"/>
    <property type="match status" value="1"/>
</dbReference>
<dbReference type="InterPro" id="IPR001713">
    <property type="entry name" value="Prot_inh_stefin"/>
</dbReference>
<proteinExistence type="inferred from homology"/>
<evidence type="ECO:0000313" key="8">
    <source>
        <dbReference type="EMBL" id="KAK4288118.1"/>
    </source>
</evidence>
<feature type="chain" id="PRO_5041981547" description="Cystatin domain-containing protein" evidence="6">
    <location>
        <begin position="22"/>
        <end position="123"/>
    </location>
</feature>
<reference evidence="8" key="1">
    <citation type="submission" date="2023-11" db="EMBL/GenBank/DDBJ databases">
        <title>Genome assemblies of two species of porcelain crab, Petrolisthes cinctipes and Petrolisthes manimaculis (Anomura: Porcellanidae).</title>
        <authorList>
            <person name="Angst P."/>
        </authorList>
    </citation>
    <scope>NUCLEOTIDE SEQUENCE</scope>
    <source>
        <strain evidence="8">PB745_02</strain>
        <tissue evidence="8">Gill</tissue>
    </source>
</reference>
<keyword evidence="5" id="KW-0789">Thiol protease inhibitor</keyword>
<name>A0AAE1NDW0_9EUCA</name>
<evidence type="ECO:0000313" key="9">
    <source>
        <dbReference type="Proteomes" id="UP001292094"/>
    </source>
</evidence>
<keyword evidence="3" id="KW-0963">Cytoplasm</keyword>
<dbReference type="Proteomes" id="UP001292094">
    <property type="component" value="Unassembled WGS sequence"/>
</dbReference>
<dbReference type="InterPro" id="IPR046350">
    <property type="entry name" value="Cystatin_sf"/>
</dbReference>
<keyword evidence="6" id="KW-0732">Signal</keyword>
<dbReference type="GO" id="GO:0005829">
    <property type="term" value="C:cytosol"/>
    <property type="evidence" value="ECO:0007669"/>
    <property type="project" value="TreeGrafter"/>
</dbReference>
<feature type="domain" description="Cystatin" evidence="7">
    <location>
        <begin position="26"/>
        <end position="112"/>
    </location>
</feature>
<evidence type="ECO:0000256" key="6">
    <source>
        <dbReference type="SAM" id="SignalP"/>
    </source>
</evidence>
<dbReference type="Gene3D" id="3.10.450.10">
    <property type="match status" value="1"/>
</dbReference>
<evidence type="ECO:0000259" key="7">
    <source>
        <dbReference type="SMART" id="SM00043"/>
    </source>
</evidence>
<protein>
    <recommendedName>
        <fullName evidence="7">Cystatin domain-containing protein</fullName>
    </recommendedName>
</protein>
<evidence type="ECO:0000256" key="5">
    <source>
        <dbReference type="ARBA" id="ARBA00022704"/>
    </source>
</evidence>
<feature type="signal peptide" evidence="6">
    <location>
        <begin position="1"/>
        <end position="21"/>
    </location>
</feature>
<comment type="caution">
    <text evidence="8">The sequence shown here is derived from an EMBL/GenBank/DDBJ whole genome shotgun (WGS) entry which is preliminary data.</text>
</comment>
<dbReference type="Pfam" id="PF00031">
    <property type="entry name" value="Cystatin"/>
    <property type="match status" value="1"/>
</dbReference>
<comment type="similarity">
    <text evidence="2">Belongs to the cystatin family.</text>
</comment>
<dbReference type="GO" id="GO:0004869">
    <property type="term" value="F:cysteine-type endopeptidase inhibitor activity"/>
    <property type="evidence" value="ECO:0007669"/>
    <property type="project" value="UniProtKB-KW"/>
</dbReference>
<keyword evidence="9" id="KW-1185">Reference proteome</keyword>
<evidence type="ECO:0000256" key="1">
    <source>
        <dbReference type="ARBA" id="ARBA00004496"/>
    </source>
</evidence>
<gene>
    <name evidence="8" type="ORF">Pmani_038835</name>
</gene>
<dbReference type="SMART" id="SM00043">
    <property type="entry name" value="CY"/>
    <property type="match status" value="1"/>
</dbReference>
<dbReference type="InterPro" id="IPR000010">
    <property type="entry name" value="Cystatin_dom"/>
</dbReference>
<keyword evidence="4" id="KW-0646">Protease inhibitor</keyword>
<organism evidence="8 9">
    <name type="scientific">Petrolisthes manimaculis</name>
    <dbReference type="NCBI Taxonomy" id="1843537"/>
    <lineage>
        <taxon>Eukaryota</taxon>
        <taxon>Metazoa</taxon>
        <taxon>Ecdysozoa</taxon>
        <taxon>Arthropoda</taxon>
        <taxon>Crustacea</taxon>
        <taxon>Multicrustacea</taxon>
        <taxon>Malacostraca</taxon>
        <taxon>Eumalacostraca</taxon>
        <taxon>Eucarida</taxon>
        <taxon>Decapoda</taxon>
        <taxon>Pleocyemata</taxon>
        <taxon>Anomura</taxon>
        <taxon>Galatheoidea</taxon>
        <taxon>Porcellanidae</taxon>
        <taxon>Petrolisthes</taxon>
    </lineage>
</organism>
<dbReference type="FunFam" id="3.10.450.10:FF:000001">
    <property type="entry name" value="Cystatin-A"/>
    <property type="match status" value="1"/>
</dbReference>
<sequence length="123" mass="13387">MGGLLQLVLVTFLFYCSVGSGVGGVGVPGGASPEQPPNDQVQQIINNVREEVEKELGHSVTEFSLISYKTQVVAGTNYFAKVDIGEGEDSMVHIRVYKNLGGNVSLHSIQYPKSRNHSVEYFQ</sequence>
<dbReference type="PRINTS" id="PR00295">
    <property type="entry name" value="STEFINA"/>
</dbReference>
<dbReference type="SUPFAM" id="SSF54403">
    <property type="entry name" value="Cystatin/monellin"/>
    <property type="match status" value="1"/>
</dbReference>
<dbReference type="CDD" id="cd00042">
    <property type="entry name" value="CY"/>
    <property type="match status" value="1"/>
</dbReference>
<dbReference type="EMBL" id="JAWZYT010006480">
    <property type="protein sequence ID" value="KAK4288118.1"/>
    <property type="molecule type" value="Genomic_DNA"/>
</dbReference>
<dbReference type="PANTHER" id="PTHR11414">
    <property type="entry name" value="CYSTATIN FAMILY MEMBER"/>
    <property type="match status" value="1"/>
</dbReference>
<comment type="subcellular location">
    <subcellularLocation>
        <location evidence="1">Cytoplasm</location>
    </subcellularLocation>
</comment>
<accession>A0AAE1NDW0</accession>
<evidence type="ECO:0000256" key="3">
    <source>
        <dbReference type="ARBA" id="ARBA00022490"/>
    </source>
</evidence>